<dbReference type="RefSeq" id="WP_008840434.1">
    <property type="nucleotide sequence ID" value="NZ_AHAM01000312.1"/>
</dbReference>
<dbReference type="PATRIC" id="fig|1107882.3.peg.6645"/>
<feature type="compositionally biased region" description="Basic and acidic residues" evidence="1">
    <location>
        <begin position="22"/>
        <end position="40"/>
    </location>
</feature>
<sequence length="83" mass="8688">MDKNGNARPAEDQGVIVAGTDARARARGEVKDDGKPRDVRAAPTENTPTGDERKGPPTPPVGEEVPSRPLDTTSANSSLAPDR</sequence>
<organism evidence="2 3">
    <name type="scientific">Mesorhizobium alhagi CCNWXJ12-2</name>
    <dbReference type="NCBI Taxonomy" id="1107882"/>
    <lineage>
        <taxon>Bacteria</taxon>
        <taxon>Pseudomonadati</taxon>
        <taxon>Pseudomonadota</taxon>
        <taxon>Alphaproteobacteria</taxon>
        <taxon>Hyphomicrobiales</taxon>
        <taxon>Phyllobacteriaceae</taxon>
        <taxon>Allomesorhizobium</taxon>
    </lineage>
</organism>
<name>H0I327_9HYPH</name>
<dbReference type="Proteomes" id="UP000003250">
    <property type="component" value="Unassembled WGS sequence"/>
</dbReference>
<proteinExistence type="predicted"/>
<evidence type="ECO:0000313" key="3">
    <source>
        <dbReference type="Proteomes" id="UP000003250"/>
    </source>
</evidence>
<feature type="region of interest" description="Disordered" evidence="1">
    <location>
        <begin position="1"/>
        <end position="83"/>
    </location>
</feature>
<keyword evidence="3" id="KW-1185">Reference proteome</keyword>
<dbReference type="EMBL" id="AHAM01000312">
    <property type="protein sequence ID" value="EHK52614.1"/>
    <property type="molecule type" value="Genomic_DNA"/>
</dbReference>
<evidence type="ECO:0000313" key="2">
    <source>
        <dbReference type="EMBL" id="EHK52614.1"/>
    </source>
</evidence>
<evidence type="ECO:0000256" key="1">
    <source>
        <dbReference type="SAM" id="MobiDB-lite"/>
    </source>
</evidence>
<feature type="compositionally biased region" description="Polar residues" evidence="1">
    <location>
        <begin position="70"/>
        <end position="83"/>
    </location>
</feature>
<dbReference type="AlphaFoldDB" id="H0I327"/>
<gene>
    <name evidence="2" type="ORF">MAXJ12_34444</name>
</gene>
<protein>
    <submittedName>
        <fullName evidence="2">Uncharacterized protein</fullName>
    </submittedName>
</protein>
<feature type="compositionally biased region" description="Basic and acidic residues" evidence="1">
    <location>
        <begin position="1"/>
        <end position="11"/>
    </location>
</feature>
<accession>H0I327</accession>
<reference evidence="2 3" key="1">
    <citation type="journal article" date="2012" name="J. Bacteriol.">
        <title>Draft Genome Sequence of Mesorhizobium alhagi CCNWXJ12-2T, a Novel Salt-Resistant Species Isolated from the Desert of Northwestern China.</title>
        <authorList>
            <person name="Zhou M."/>
            <person name="Chen W."/>
            <person name="Chen H."/>
            <person name="Wei G."/>
        </authorList>
    </citation>
    <scope>NUCLEOTIDE SEQUENCE [LARGE SCALE GENOMIC DNA]</scope>
    <source>
        <strain evidence="2 3">CCNWXJ12-2</strain>
    </source>
</reference>